<dbReference type="Proteomes" id="UP000251853">
    <property type="component" value="Unassembled WGS sequence"/>
</dbReference>
<dbReference type="EMBL" id="UAVW01000001">
    <property type="protein sequence ID" value="SQB03658.1"/>
    <property type="molecule type" value="Genomic_DNA"/>
</dbReference>
<gene>
    <name evidence="1" type="ORF">NCTC11224_00024</name>
</gene>
<keyword evidence="2" id="KW-1185">Reference proteome</keyword>
<evidence type="ECO:0008006" key="3">
    <source>
        <dbReference type="Google" id="ProtNLM"/>
    </source>
</evidence>
<dbReference type="AlphaFoldDB" id="A0A2X2TH22"/>
<proteinExistence type="predicted"/>
<dbReference type="RefSeq" id="WP_057572465.1">
    <property type="nucleotide sequence ID" value="NZ_JAIWZC010000001.1"/>
</dbReference>
<evidence type="ECO:0000313" key="1">
    <source>
        <dbReference type="EMBL" id="SQB03658.1"/>
    </source>
</evidence>
<evidence type="ECO:0000313" key="2">
    <source>
        <dbReference type="Proteomes" id="UP000251853"/>
    </source>
</evidence>
<name>A0A2X2TH22_9FIRM</name>
<reference evidence="1 2" key="1">
    <citation type="submission" date="2018-06" db="EMBL/GenBank/DDBJ databases">
        <authorList>
            <consortium name="Pathogen Informatics"/>
            <person name="Doyle S."/>
        </authorList>
    </citation>
    <scope>NUCLEOTIDE SEQUENCE [LARGE SCALE GENOMIC DNA]</scope>
    <source>
        <strain evidence="1 2">NCTC11224</strain>
    </source>
</reference>
<sequence>MAFWYNDALGHLKGLFKVCLKLARKQLRVNRSQAAPGQMAMQISLLKPVEACYNIAMVHRREMDGNGCRCFAGHFQGIFRDPADGRMNSGRKIFHAI</sequence>
<accession>A0A2X2TH22</accession>
<protein>
    <recommendedName>
        <fullName evidence="3">Transposase</fullName>
    </recommendedName>
</protein>
<organism evidence="1 2">
    <name type="scientific">Enterocloster clostridioformis</name>
    <dbReference type="NCBI Taxonomy" id="1531"/>
    <lineage>
        <taxon>Bacteria</taxon>
        <taxon>Bacillati</taxon>
        <taxon>Bacillota</taxon>
        <taxon>Clostridia</taxon>
        <taxon>Lachnospirales</taxon>
        <taxon>Lachnospiraceae</taxon>
        <taxon>Enterocloster</taxon>
    </lineage>
</organism>